<keyword evidence="5" id="KW-1185">Reference proteome</keyword>
<dbReference type="Gene3D" id="2.60.120.260">
    <property type="entry name" value="Galactose-binding domain-like"/>
    <property type="match status" value="3"/>
</dbReference>
<dbReference type="InterPro" id="IPR013783">
    <property type="entry name" value="Ig-like_fold"/>
</dbReference>
<dbReference type="InterPro" id="IPR017853">
    <property type="entry name" value="GH"/>
</dbReference>
<dbReference type="Gene3D" id="3.20.20.80">
    <property type="entry name" value="Glycosidases"/>
    <property type="match status" value="1"/>
</dbReference>
<accession>A0ABT6TFM5</accession>
<dbReference type="InterPro" id="IPR006311">
    <property type="entry name" value="TAT_signal"/>
</dbReference>
<feature type="domain" description="Chitinase A N-terminal" evidence="2">
    <location>
        <begin position="1360"/>
        <end position="1436"/>
    </location>
</feature>
<keyword evidence="1" id="KW-0732">Signal</keyword>
<gene>
    <name evidence="4" type="ORF">KB449_11775</name>
</gene>
<dbReference type="EMBL" id="JAGRPV010000001">
    <property type="protein sequence ID" value="MDI4645648.1"/>
    <property type="molecule type" value="Genomic_DNA"/>
</dbReference>
<dbReference type="InterPro" id="IPR014756">
    <property type="entry name" value="Ig_E-set"/>
</dbReference>
<protein>
    <submittedName>
        <fullName evidence="4">Chitobiase/beta-hexosaminidase C-terminal domain-containing protein</fullName>
    </submittedName>
</protein>
<dbReference type="SUPFAM" id="SSF81296">
    <property type="entry name" value="E set domains"/>
    <property type="match status" value="2"/>
</dbReference>
<proteinExistence type="predicted"/>
<sequence>MKIKKSRFGVLGAAALLLSALLPAGAGTGSAAAAETAATENVTVSIDTGNVINDDFLGVGVNVMPLALMPKSASYGYDGPEWEIDRKRIGTIKPKVARLWFQVDWVEKEKGVYDFDSEEMADVYPYLDALKAAGTEIELNFGWKNGEEIHDWFGLPGVDPWTSAPADVDDFAESASNTLKELIDERGYDNIKYLTFYNEPNGSWDFETGGDKANQQQYYANIVTKVSQRLSADGLRDRIGIWAPEETSATDWTTALHTLADAHIDGYSFHMYGASYESLGSEIAARKAAVSPKKVQMTEFGWSADDASGWNSGFANYVIRGANEGLQSALVWQLNGVWSTDPLGDVNGNYTMWDSVVQGLAAKRTFYSAGLLNRYVPAHSDVVKVQSSSPDVRAAAFKTDGGDYAILVESKAGAPKDITFDFGGTAIGKTFVKHAYSDSVARDGNALLPPASGSFAATDTFSDGNVGADYNFAIYTTEASQTQVELTPVEAKVTGGETLQLSADVIDNAGGVSWSVIGSGNGTIDANGLYTAPDVDTERQVAIKAVSQANPDGYNIASVTVTPRSLPTRVDAPEISLPYGVYDSSEAVTLTTGTPGAEIRYTIDGSTPNASSPLYERPVILKTSTTQLFKARAFKAGLDPSGTTSAFYRILDVSVAPDGYQFCAYEGGECYYEGEGIVAYGADGLFNYKIATGGTDCTAAVFGDPNPGAAKRCYYSANVPDELPLVTFYNAGFEKPAVASYRNGPFTNGWVFSDHTGVHSNTSAFAPPPAPQGVQSMYLKTDGGIDGNFYQEINFKPGEYQVSFKAANRTSFGGQQTFDVYFDSELIGSFAPSGAYTTFRTDSFETAGGKHTIKFQATSHTGDNTAFIDAVEIGLPKPPEPAALLNAGFESPTVTASSGVKAGAFADGWSFNNRAGIQKNGSAFGAKDAPEGVQTALIQTNGGLAGEIKQTLGFPAGRYKLSFQAARRGFGGQQSFNVYYDNTVIGSYTPTSQDFKAFKTGGFEVATTGSHTIKFAATTTSGDNTAFIDDVRLILIEEVADQTALASKKSQIVAENLQAADFTDASWSALQSALTAADAVLADAYATQAETDAALSGLTAARAGLTAFVPSLANGGFESPAVTSYRVGPMTYDWTFNGLSGVQKNGSVFGAPTAPDGSQTALVTSKNGSQGELSQAIRFAAGTYKIAFQAARRDFGGQVAFDVYYDTTLLASFSPTNKTAFAAFETPIFTAAAGNHTIRFVTTNASGDNTAFLDAIAVQQAVPPADRTQLSAKHEAITAEGLNEAAYTAGSWSALQTALTAASVALANAASTQNQIDAALSELTTARAALAAEPPAAAKPGVAVLSSDNGYDTGLLDGDYKITMNLWYGENATIYKLYENDALIDTQRLVSASPAAQTANTQLSGRVDGTYRYRAELINAKGATSSETLTVVVKDAKPGKPVLSANNWDGDGSYDVTMNLWWGTNGSAYRLYENGVLIDTKTLSAGTPAAQAATTAIAGKALGSYEYRAELSNAAGATTSETLLVQVTK</sequence>
<reference evidence="4" key="1">
    <citation type="submission" date="2023-04" db="EMBL/GenBank/DDBJ databases">
        <title>Comparative genomic analysis of Cohnella hashimotonis sp. nov., isolated from the International Space Station.</title>
        <authorList>
            <person name="Venkateswaran K."/>
            <person name="Simpson A."/>
        </authorList>
    </citation>
    <scope>NUCLEOTIDE SEQUENCE</scope>
    <source>
        <strain evidence="4">F6_2S_P_1</strain>
    </source>
</reference>
<evidence type="ECO:0000313" key="4">
    <source>
        <dbReference type="EMBL" id="MDI4645648.1"/>
    </source>
</evidence>
<feature type="domain" description="GH29D-like beta-sandwich" evidence="3">
    <location>
        <begin position="579"/>
        <end position="644"/>
    </location>
</feature>
<feature type="signal peptide" evidence="1">
    <location>
        <begin position="1"/>
        <end position="26"/>
    </location>
</feature>
<organism evidence="4 5">
    <name type="scientific">Cohnella hashimotonis</name>
    <dbReference type="NCBI Taxonomy" id="2826895"/>
    <lineage>
        <taxon>Bacteria</taxon>
        <taxon>Bacillati</taxon>
        <taxon>Bacillota</taxon>
        <taxon>Bacilli</taxon>
        <taxon>Bacillales</taxon>
        <taxon>Paenibacillaceae</taxon>
        <taxon>Cohnella</taxon>
    </lineage>
</organism>
<dbReference type="Pfam" id="PF08329">
    <property type="entry name" value="ChitinaseA_N"/>
    <property type="match status" value="1"/>
</dbReference>
<dbReference type="Gene3D" id="2.60.40.10">
    <property type="entry name" value="Immunoglobulins"/>
    <property type="match status" value="2"/>
</dbReference>
<evidence type="ECO:0000259" key="3">
    <source>
        <dbReference type="Pfam" id="PF13290"/>
    </source>
</evidence>
<evidence type="ECO:0000259" key="2">
    <source>
        <dbReference type="Pfam" id="PF08329"/>
    </source>
</evidence>
<dbReference type="InterPro" id="IPR013540">
    <property type="entry name" value="ChitinaseA_N"/>
</dbReference>
<dbReference type="PROSITE" id="PS51318">
    <property type="entry name" value="TAT"/>
    <property type="match status" value="1"/>
</dbReference>
<name>A0ABT6TFM5_9BACL</name>
<evidence type="ECO:0000256" key="1">
    <source>
        <dbReference type="SAM" id="SignalP"/>
    </source>
</evidence>
<dbReference type="RefSeq" id="WP_282908555.1">
    <property type="nucleotide sequence ID" value="NZ_JAGRPV010000001.1"/>
</dbReference>
<dbReference type="InterPro" id="IPR059177">
    <property type="entry name" value="GH29D-like_dom"/>
</dbReference>
<dbReference type="Pfam" id="PF13290">
    <property type="entry name" value="CHB_HEX_C_1"/>
    <property type="match status" value="1"/>
</dbReference>
<dbReference type="Gene3D" id="1.20.1270.70">
    <property type="entry name" value="Designed single chain three-helix bundle"/>
    <property type="match status" value="2"/>
</dbReference>
<dbReference type="SUPFAM" id="SSF51445">
    <property type="entry name" value="(Trans)glycosidases"/>
    <property type="match status" value="1"/>
</dbReference>
<comment type="caution">
    <text evidence="4">The sequence shown here is derived from an EMBL/GenBank/DDBJ whole genome shotgun (WGS) entry which is preliminary data.</text>
</comment>
<dbReference type="Proteomes" id="UP001161691">
    <property type="component" value="Unassembled WGS sequence"/>
</dbReference>
<dbReference type="Pfam" id="PF07554">
    <property type="entry name" value="FIVAR"/>
    <property type="match status" value="2"/>
</dbReference>
<evidence type="ECO:0000313" key="5">
    <source>
        <dbReference type="Proteomes" id="UP001161691"/>
    </source>
</evidence>
<feature type="chain" id="PRO_5046037816" evidence="1">
    <location>
        <begin position="27"/>
        <end position="1529"/>
    </location>
</feature>